<name>A0A382D995_9ZZZZ</name>
<gene>
    <name evidence="1" type="ORF">METZ01_LOCUS187920</name>
</gene>
<sequence length="35" mass="4049">MTDFVHTAMYANPDQLINVSRSYNQKNFGLILMNT</sequence>
<organism evidence="1">
    <name type="scientific">marine metagenome</name>
    <dbReference type="NCBI Taxonomy" id="408172"/>
    <lineage>
        <taxon>unclassified sequences</taxon>
        <taxon>metagenomes</taxon>
        <taxon>ecological metagenomes</taxon>
    </lineage>
</organism>
<reference evidence="1" key="1">
    <citation type="submission" date="2018-05" db="EMBL/GenBank/DDBJ databases">
        <authorList>
            <person name="Lanie J.A."/>
            <person name="Ng W.-L."/>
            <person name="Kazmierczak K.M."/>
            <person name="Andrzejewski T.M."/>
            <person name="Davidsen T.M."/>
            <person name="Wayne K.J."/>
            <person name="Tettelin H."/>
            <person name="Glass J.I."/>
            <person name="Rusch D."/>
            <person name="Podicherti R."/>
            <person name="Tsui H.-C.T."/>
            <person name="Winkler M.E."/>
        </authorList>
    </citation>
    <scope>NUCLEOTIDE SEQUENCE</scope>
</reference>
<evidence type="ECO:0000313" key="1">
    <source>
        <dbReference type="EMBL" id="SVB35066.1"/>
    </source>
</evidence>
<accession>A0A382D995</accession>
<dbReference type="AlphaFoldDB" id="A0A382D995"/>
<proteinExistence type="predicted"/>
<protein>
    <submittedName>
        <fullName evidence="1">Uncharacterized protein</fullName>
    </submittedName>
</protein>
<dbReference type="EMBL" id="UINC01038279">
    <property type="protein sequence ID" value="SVB35066.1"/>
    <property type="molecule type" value="Genomic_DNA"/>
</dbReference>